<dbReference type="InterPro" id="IPR024185">
    <property type="entry name" value="FTHF_cligase-like_sf"/>
</dbReference>
<dbReference type="Proteomes" id="UP000006844">
    <property type="component" value="Chromosome"/>
</dbReference>
<dbReference type="Pfam" id="PF02589">
    <property type="entry name" value="LUD_dom"/>
    <property type="match status" value="1"/>
</dbReference>
<dbReference type="Gene3D" id="3.40.50.10420">
    <property type="entry name" value="NagB/RpiA/CoA transferase-like"/>
    <property type="match status" value="1"/>
</dbReference>
<evidence type="ECO:0000313" key="2">
    <source>
        <dbReference type="EMBL" id="ADV82286.1"/>
    </source>
</evidence>
<proteinExistence type="predicted"/>
<dbReference type="KEGG" id="tsa:AciPR4_1463"/>
<keyword evidence="3" id="KW-1185">Reference proteome</keyword>
<dbReference type="EMBL" id="CP002467">
    <property type="protein sequence ID" value="ADV82286.1"/>
    <property type="molecule type" value="Genomic_DNA"/>
</dbReference>
<dbReference type="HOGENOM" id="CLU_090664_0_0_0"/>
<dbReference type="AlphaFoldDB" id="E8V0Z5"/>
<organism evidence="2 3">
    <name type="scientific">Terriglobus saanensis (strain ATCC BAA-1853 / DSM 23119 / SP1PR4)</name>
    <dbReference type="NCBI Taxonomy" id="401053"/>
    <lineage>
        <taxon>Bacteria</taxon>
        <taxon>Pseudomonadati</taxon>
        <taxon>Acidobacteriota</taxon>
        <taxon>Terriglobia</taxon>
        <taxon>Terriglobales</taxon>
        <taxon>Acidobacteriaceae</taxon>
        <taxon>Terriglobus</taxon>
    </lineage>
</organism>
<evidence type="ECO:0000259" key="1">
    <source>
        <dbReference type="Pfam" id="PF02589"/>
    </source>
</evidence>
<dbReference type="InterPro" id="IPR037171">
    <property type="entry name" value="NagB/RpiA_transferase-like"/>
</dbReference>
<reference evidence="2 3" key="1">
    <citation type="journal article" date="2012" name="Stand. Genomic Sci.">
        <title>Complete genome sequence of Terriglobus saanensis type strain SP1PR4(T), an Acidobacteria from tundra soil.</title>
        <authorList>
            <person name="Rawat S.R."/>
            <person name="Mannisto M.K."/>
            <person name="Starovoytov V."/>
            <person name="Goodwin L."/>
            <person name="Nolan M."/>
            <person name="Hauser L."/>
            <person name="Land M."/>
            <person name="Davenport K.W."/>
            <person name="Woyke T."/>
            <person name="Haggblom M.M."/>
        </authorList>
    </citation>
    <scope>NUCLEOTIDE SEQUENCE</scope>
    <source>
        <strain evidence="3">ATCC BAA-1853 / DSM 23119 / SP1PR4</strain>
    </source>
</reference>
<name>E8V0Z5_TERSS</name>
<sequence>MSEARGIILDRIRAAKGASSTSSAQEAYAQISRTYLHGGQLDREGIVDLMEERLREYDAGVFRVAHAEVGAIVARVLQARGLARVLVPAGLPAEWMRGCEFVVDTGFNAGELDGFDGVLTTATVGIAETGTIVLQNAPGQGRRAITLVPDYQMCVLRVDDLVETVVEAMARLEATKELATTFFSGPSATADIEMTRIKGVHGPRFVDVLLVG</sequence>
<dbReference type="SUPFAM" id="SSF100950">
    <property type="entry name" value="NagB/RpiA/CoA transferase-like"/>
    <property type="match status" value="1"/>
</dbReference>
<gene>
    <name evidence="2" type="ordered locus">AciPR4_1463</name>
</gene>
<feature type="domain" description="LUD" evidence="1">
    <location>
        <begin position="115"/>
        <end position="211"/>
    </location>
</feature>
<dbReference type="STRING" id="401053.AciPR4_1463"/>
<dbReference type="eggNOG" id="COG1556">
    <property type="taxonomic scope" value="Bacteria"/>
</dbReference>
<evidence type="ECO:0000313" key="3">
    <source>
        <dbReference type="Proteomes" id="UP000006844"/>
    </source>
</evidence>
<protein>
    <recommendedName>
        <fullName evidence="1">LUD domain-containing protein</fullName>
    </recommendedName>
</protein>
<dbReference type="PANTHER" id="PTHR43682:SF1">
    <property type="entry name" value="LACTATE UTILIZATION PROTEIN C"/>
    <property type="match status" value="1"/>
</dbReference>
<dbReference type="InterPro" id="IPR003741">
    <property type="entry name" value="LUD_dom"/>
</dbReference>
<accession>E8V0Z5</accession>
<dbReference type="PANTHER" id="PTHR43682">
    <property type="entry name" value="LACTATE UTILIZATION PROTEIN C"/>
    <property type="match status" value="1"/>
</dbReference>
<dbReference type="RefSeq" id="WP_013568019.1">
    <property type="nucleotide sequence ID" value="NC_014963.1"/>
</dbReference>